<dbReference type="AlphaFoldDB" id="A0AAV4A1W5"/>
<proteinExistence type="predicted"/>
<sequence length="99" mass="10458">MEDFNAKVGDERVEDVVGPSGIGTVIIGRGRSAKSVILQSQILRNETTLGDSGLGRAPQIEVDLTTNLLNAIYDSGTIPEVLCESVFIVLPKTPGATEC</sequence>
<reference evidence="1 2" key="1">
    <citation type="journal article" date="2021" name="Elife">
        <title>Chloroplast acquisition without the gene transfer in kleptoplastic sea slugs, Plakobranchus ocellatus.</title>
        <authorList>
            <person name="Maeda T."/>
            <person name="Takahashi S."/>
            <person name="Yoshida T."/>
            <person name="Shimamura S."/>
            <person name="Takaki Y."/>
            <person name="Nagai Y."/>
            <person name="Toyoda A."/>
            <person name="Suzuki Y."/>
            <person name="Arimoto A."/>
            <person name="Ishii H."/>
            <person name="Satoh N."/>
            <person name="Nishiyama T."/>
            <person name="Hasebe M."/>
            <person name="Maruyama T."/>
            <person name="Minagawa J."/>
            <person name="Obokata J."/>
            <person name="Shigenobu S."/>
        </authorList>
    </citation>
    <scope>NUCLEOTIDE SEQUENCE [LARGE SCALE GENOMIC DNA]</scope>
</reference>
<gene>
    <name evidence="1" type="ORF">PoB_002740500</name>
</gene>
<keyword evidence="2" id="KW-1185">Reference proteome</keyword>
<accession>A0AAV4A1W5</accession>
<evidence type="ECO:0000313" key="2">
    <source>
        <dbReference type="Proteomes" id="UP000735302"/>
    </source>
</evidence>
<protein>
    <submittedName>
        <fullName evidence="1">Uncharacterized protein</fullName>
    </submittedName>
</protein>
<organism evidence="1 2">
    <name type="scientific">Plakobranchus ocellatus</name>
    <dbReference type="NCBI Taxonomy" id="259542"/>
    <lineage>
        <taxon>Eukaryota</taxon>
        <taxon>Metazoa</taxon>
        <taxon>Spiralia</taxon>
        <taxon>Lophotrochozoa</taxon>
        <taxon>Mollusca</taxon>
        <taxon>Gastropoda</taxon>
        <taxon>Heterobranchia</taxon>
        <taxon>Euthyneura</taxon>
        <taxon>Panpulmonata</taxon>
        <taxon>Sacoglossa</taxon>
        <taxon>Placobranchoidea</taxon>
        <taxon>Plakobranchidae</taxon>
        <taxon>Plakobranchus</taxon>
    </lineage>
</organism>
<dbReference type="EMBL" id="BLXT01003167">
    <property type="protein sequence ID" value="GFO00900.1"/>
    <property type="molecule type" value="Genomic_DNA"/>
</dbReference>
<comment type="caution">
    <text evidence="1">The sequence shown here is derived from an EMBL/GenBank/DDBJ whole genome shotgun (WGS) entry which is preliminary data.</text>
</comment>
<dbReference type="Proteomes" id="UP000735302">
    <property type="component" value="Unassembled WGS sequence"/>
</dbReference>
<evidence type="ECO:0000313" key="1">
    <source>
        <dbReference type="EMBL" id="GFO00900.1"/>
    </source>
</evidence>
<name>A0AAV4A1W5_9GAST</name>